<name>A0A0F3KQU8_9GAMM</name>
<dbReference type="OrthoDB" id="6183357at2"/>
<dbReference type="EMBL" id="JZRB01000025">
    <property type="protein sequence ID" value="KJV32494.1"/>
    <property type="molecule type" value="Genomic_DNA"/>
</dbReference>
<proteinExistence type="predicted"/>
<evidence type="ECO:0000313" key="1">
    <source>
        <dbReference type="EMBL" id="KJV32494.1"/>
    </source>
</evidence>
<dbReference type="AlphaFoldDB" id="A0A0F3KQU8"/>
<gene>
    <name evidence="1" type="ORF">VI08_12200</name>
</gene>
<protein>
    <recommendedName>
        <fullName evidence="3">S-adenosylmethionine tRNA ribosyltransferase</fullName>
    </recommendedName>
</protein>
<keyword evidence="2" id="KW-1185">Reference proteome</keyword>
<dbReference type="Pfam" id="PF11625">
    <property type="entry name" value="DUF3253"/>
    <property type="match status" value="1"/>
</dbReference>
<evidence type="ECO:0000313" key="2">
    <source>
        <dbReference type="Proteomes" id="UP000033651"/>
    </source>
</evidence>
<accession>A0A0F3KQU8</accession>
<dbReference type="Proteomes" id="UP000033651">
    <property type="component" value="Unassembled WGS sequence"/>
</dbReference>
<comment type="caution">
    <text evidence="1">The sequence shown here is derived from an EMBL/GenBank/DDBJ whole genome shotgun (WGS) entry which is preliminary data.</text>
</comment>
<dbReference type="PATRIC" id="fig|345309.4.peg.1783"/>
<dbReference type="Gene3D" id="1.10.10.10">
    <property type="entry name" value="Winged helix-like DNA-binding domain superfamily/Winged helix DNA-binding domain"/>
    <property type="match status" value="1"/>
</dbReference>
<dbReference type="SUPFAM" id="SSF46785">
    <property type="entry name" value="Winged helix' DNA-binding domain"/>
    <property type="match status" value="1"/>
</dbReference>
<reference evidence="1 2" key="1">
    <citation type="submission" date="2015-03" db="EMBL/GenBank/DDBJ databases">
        <title>Draft genome sequence of Luteibacter yeojuensis strain SU11.</title>
        <authorList>
            <person name="Sulaiman J."/>
            <person name="Priya K."/>
            <person name="Chan K.-G."/>
        </authorList>
    </citation>
    <scope>NUCLEOTIDE SEQUENCE [LARGE SCALE GENOMIC DNA]</scope>
    <source>
        <strain evidence="1 2">SU11</strain>
    </source>
</reference>
<dbReference type="RefSeq" id="WP_045829859.1">
    <property type="nucleotide sequence ID" value="NZ_JZRB01000025.1"/>
</dbReference>
<evidence type="ECO:0008006" key="3">
    <source>
        <dbReference type="Google" id="ProtNLM"/>
    </source>
</evidence>
<organism evidence="1 2">
    <name type="scientific">Luteibacter yeojuensis</name>
    <dbReference type="NCBI Taxonomy" id="345309"/>
    <lineage>
        <taxon>Bacteria</taxon>
        <taxon>Pseudomonadati</taxon>
        <taxon>Pseudomonadota</taxon>
        <taxon>Gammaproteobacteria</taxon>
        <taxon>Lysobacterales</taxon>
        <taxon>Rhodanobacteraceae</taxon>
        <taxon>Luteibacter</taxon>
    </lineage>
</organism>
<dbReference type="InterPro" id="IPR036388">
    <property type="entry name" value="WH-like_DNA-bd_sf"/>
</dbReference>
<sequence length="86" mass="9183">MEIAAAIIGLLRQRAATASICPSDVARQVAGDTTEWRSLMQPVRDEAAKLALRGVINITQGERQLDPGAVNEGAVRLRRGTAFPAD</sequence>
<dbReference type="InterPro" id="IPR021660">
    <property type="entry name" value="DUF3253"/>
</dbReference>
<dbReference type="InterPro" id="IPR036390">
    <property type="entry name" value="WH_DNA-bd_sf"/>
</dbReference>